<feature type="domain" description="DM2" evidence="2">
    <location>
        <begin position="66"/>
        <end position="144"/>
    </location>
</feature>
<dbReference type="Gramene" id="TraesCLE_scaffold_015584_01G000400.1">
    <property type="protein sequence ID" value="TraesCLE_scaffold_015584_01G000400.1"/>
    <property type="gene ID" value="TraesCLE_scaffold_015584_01G000400"/>
</dbReference>
<dbReference type="Gramene" id="TraesROB_scaffold_032247_01G000400.1">
    <property type="protein sequence ID" value="TraesROB_scaffold_032247_01G000400.1"/>
    <property type="gene ID" value="TraesROB_scaffold_032247_01G000400"/>
</dbReference>
<gene>
    <name evidence="3" type="primary">LOC123131983</name>
</gene>
<dbReference type="Pfam" id="PF02201">
    <property type="entry name" value="SWIB"/>
    <property type="match status" value="1"/>
</dbReference>
<feature type="compositionally biased region" description="Low complexity" evidence="1">
    <location>
        <begin position="39"/>
        <end position="51"/>
    </location>
</feature>
<dbReference type="Gramene" id="TraesMAC6A03G03261950.1">
    <property type="protein sequence ID" value="TraesMAC6A03G03261950.1"/>
    <property type="gene ID" value="TraesMAC6A03G03261950"/>
</dbReference>
<evidence type="ECO:0000313" key="4">
    <source>
        <dbReference type="Proteomes" id="UP000019116"/>
    </source>
</evidence>
<dbReference type="Gramene" id="TraesLAC6A03G03216600.1">
    <property type="protein sequence ID" value="TraesLAC6A03G03216600.1"/>
    <property type="gene ID" value="TraesLAC6A03G03216600"/>
</dbReference>
<dbReference type="SMR" id="A0A3B6NJC8"/>
<name>A0A3B6NJC8_WHEAT</name>
<dbReference type="KEGG" id="taes:123131983"/>
<dbReference type="Proteomes" id="UP000019116">
    <property type="component" value="Chromosome 6A"/>
</dbReference>
<evidence type="ECO:0000313" key="3">
    <source>
        <dbReference type="EnsemblPlants" id="TraesCS6A02G084700.1"/>
    </source>
</evidence>
<dbReference type="Gramene" id="TraesRN6A0100155300.1">
    <property type="protein sequence ID" value="TraesRN6A0100155300.1"/>
    <property type="gene ID" value="TraesRN6A0100155300"/>
</dbReference>
<dbReference type="Gramene" id="TraesJUL6A03G03288820.1">
    <property type="protein sequence ID" value="TraesJUL6A03G03288820.1"/>
    <property type="gene ID" value="TraesJUL6A03G03288820"/>
</dbReference>
<dbReference type="OMA" id="TAVKKIW"/>
<dbReference type="SUPFAM" id="SSF47592">
    <property type="entry name" value="SWIB/MDM2 domain"/>
    <property type="match status" value="1"/>
</dbReference>
<proteinExistence type="predicted"/>
<sequence length="146" mass="15373">MSTAAATVFRGCRALMSPAAAAAAKGGKKTASAAAAAAAKGGKKPASAAAKPKADKKPVDPNNLRGIMRPVPVSDALRKFGGAAHISRSGVLKIVWDYIKAKDLQNPLNKREIICDEKLKTIFPGRDTVHMMEVTKLLSPHFVKTI</sequence>
<dbReference type="Gramene" id="TraesLDM6A03G03266020.1">
    <property type="protein sequence ID" value="TraesLDM6A03G03266020.1"/>
    <property type="gene ID" value="TraesLDM6A03G03266020"/>
</dbReference>
<dbReference type="Gramene" id="TraesARI6A03G03217830.1">
    <property type="protein sequence ID" value="TraesARI6A03G03217830.1"/>
    <property type="gene ID" value="TraesARI6A03G03217830"/>
</dbReference>
<reference evidence="3" key="2">
    <citation type="submission" date="2018-10" db="UniProtKB">
        <authorList>
            <consortium name="EnsemblPlants"/>
        </authorList>
    </citation>
    <scope>IDENTIFICATION</scope>
</reference>
<dbReference type="Gramene" id="TraesSTA6A03G03252800.1">
    <property type="protein sequence ID" value="TraesSTA6A03G03252800.1"/>
    <property type="gene ID" value="TraesSTA6A03G03252800"/>
</dbReference>
<dbReference type="InterPro" id="IPR036885">
    <property type="entry name" value="SWIB_MDM2_dom_sf"/>
</dbReference>
<evidence type="ECO:0000259" key="2">
    <source>
        <dbReference type="PROSITE" id="PS51925"/>
    </source>
</evidence>
<dbReference type="Gramene" id="TraesSYM6A03G03202770.1">
    <property type="protein sequence ID" value="TraesSYM6A03G03202770.1"/>
    <property type="gene ID" value="TraesSYM6A03G03202770"/>
</dbReference>
<dbReference type="InterPro" id="IPR003121">
    <property type="entry name" value="SWIB_MDM2_domain"/>
</dbReference>
<dbReference type="Gramene" id="TraesCAD_scaffold_035954_01G000100.1">
    <property type="protein sequence ID" value="TraesCAD_scaffold_035954_01G000100.1"/>
    <property type="gene ID" value="TraesCAD_scaffold_035954_01G000100"/>
</dbReference>
<dbReference type="CDD" id="cd10567">
    <property type="entry name" value="SWIB-MDM2_like"/>
    <property type="match status" value="1"/>
</dbReference>
<dbReference type="AlphaFoldDB" id="A0A3B6NJC8"/>
<organism evidence="3">
    <name type="scientific">Triticum aestivum</name>
    <name type="common">Wheat</name>
    <dbReference type="NCBI Taxonomy" id="4565"/>
    <lineage>
        <taxon>Eukaryota</taxon>
        <taxon>Viridiplantae</taxon>
        <taxon>Streptophyta</taxon>
        <taxon>Embryophyta</taxon>
        <taxon>Tracheophyta</taxon>
        <taxon>Spermatophyta</taxon>
        <taxon>Magnoliopsida</taxon>
        <taxon>Liliopsida</taxon>
        <taxon>Poales</taxon>
        <taxon>Poaceae</taxon>
        <taxon>BOP clade</taxon>
        <taxon>Pooideae</taxon>
        <taxon>Triticodae</taxon>
        <taxon>Triticeae</taxon>
        <taxon>Triticinae</taxon>
        <taxon>Triticum</taxon>
    </lineage>
</organism>
<dbReference type="InterPro" id="IPR019835">
    <property type="entry name" value="SWIB_domain"/>
</dbReference>
<dbReference type="STRING" id="4565.A0A3B6NJC8"/>
<protein>
    <recommendedName>
        <fullName evidence="2">DM2 domain-containing protein</fullName>
    </recommendedName>
</protein>
<dbReference type="Gramene" id="TraesCS6A02G084700.1">
    <property type="protein sequence ID" value="TraesCS6A02G084700.1"/>
    <property type="gene ID" value="TraesCS6A02G084700"/>
</dbReference>
<dbReference type="Gramene" id="TraesPARA_EIv1.0_1907600.1">
    <property type="protein sequence ID" value="TraesPARA_EIv1.0_1907600.1.CDS"/>
    <property type="gene ID" value="TraesPARA_EIv1.0_1907600"/>
</dbReference>
<dbReference type="Gramene" id="TraesCS6A03G0192000.1">
    <property type="protein sequence ID" value="TraesCS6A03G0192000.1.CDS"/>
    <property type="gene ID" value="TraesCS6A03G0192000"/>
</dbReference>
<dbReference type="GO" id="GO:0005634">
    <property type="term" value="C:nucleus"/>
    <property type="evidence" value="ECO:0000318"/>
    <property type="project" value="GO_Central"/>
</dbReference>
<dbReference type="PROSITE" id="PS51925">
    <property type="entry name" value="SWIB_MDM2"/>
    <property type="match status" value="1"/>
</dbReference>
<feature type="region of interest" description="Disordered" evidence="1">
    <location>
        <begin position="39"/>
        <end position="67"/>
    </location>
</feature>
<reference evidence="3" key="1">
    <citation type="submission" date="2018-08" db="EMBL/GenBank/DDBJ databases">
        <authorList>
            <person name="Rossello M."/>
        </authorList>
    </citation>
    <scope>NUCLEOTIDE SEQUENCE [LARGE SCALE GENOMIC DNA]</scope>
    <source>
        <strain evidence="3">cv. Chinese Spring</strain>
    </source>
</reference>
<dbReference type="PANTHER" id="PTHR13844">
    <property type="entry name" value="SWI/SNF-RELATED MATRIX-ASSOCIATED ACTIN-DEPENDENT REGULATOR OF CHROMATIN SUBFAMILY D"/>
    <property type="match status" value="1"/>
</dbReference>
<dbReference type="Gramene" id="TraesNOR6A03G03293750.1">
    <property type="protein sequence ID" value="TraesNOR6A03G03293750.1"/>
    <property type="gene ID" value="TraesNOR6A03G03293750"/>
</dbReference>
<keyword evidence="4" id="KW-1185">Reference proteome</keyword>
<dbReference type="GeneID" id="123131983"/>
<dbReference type="OrthoDB" id="10251073at2759"/>
<dbReference type="EnsemblPlants" id="TraesCS6A02G084700.1">
    <property type="protein sequence ID" value="TraesCS6A02G084700.1"/>
    <property type="gene ID" value="TraesCS6A02G084700"/>
</dbReference>
<dbReference type="RefSeq" id="XP_044407656.1">
    <property type="nucleotide sequence ID" value="XM_044551721.1"/>
</dbReference>
<dbReference type="Gene3D" id="1.10.245.10">
    <property type="entry name" value="SWIB/MDM2 domain"/>
    <property type="match status" value="1"/>
</dbReference>
<dbReference type="SMART" id="SM00151">
    <property type="entry name" value="SWIB"/>
    <property type="match status" value="1"/>
</dbReference>
<accession>A0A3B6NJC8</accession>
<dbReference type="Gramene" id="TraesWEE_scaffold_150890_01G000100.1">
    <property type="protein sequence ID" value="TraesWEE_scaffold_150890_01G000100.1"/>
    <property type="gene ID" value="TraesWEE_scaffold_150890_01G000100"/>
</dbReference>
<dbReference type="Gramene" id="TraesJAG6A03G03258290.1">
    <property type="protein sequence ID" value="TraesJAG6A03G03258290.1"/>
    <property type="gene ID" value="TraesJAG6A03G03258290"/>
</dbReference>
<evidence type="ECO:0000256" key="1">
    <source>
        <dbReference type="SAM" id="MobiDB-lite"/>
    </source>
</evidence>